<feature type="chain" id="PRO_5030729051" description="Sel1 repeat family protein" evidence="2">
    <location>
        <begin position="19"/>
        <end position="187"/>
    </location>
</feature>
<name>A0A7W6JSG0_9SPHN</name>
<evidence type="ECO:0000313" key="3">
    <source>
        <dbReference type="EMBL" id="MBB4098759.1"/>
    </source>
</evidence>
<reference evidence="3 4" key="1">
    <citation type="submission" date="2020-08" db="EMBL/GenBank/DDBJ databases">
        <title>Genomic Encyclopedia of Type Strains, Phase IV (KMG-IV): sequencing the most valuable type-strain genomes for metagenomic binning, comparative biology and taxonomic classification.</title>
        <authorList>
            <person name="Goeker M."/>
        </authorList>
    </citation>
    <scope>NUCLEOTIDE SEQUENCE [LARGE SCALE GENOMIC DNA]</scope>
    <source>
        <strain evidence="3 4">DSM 101806</strain>
    </source>
</reference>
<organism evidence="3 4">
    <name type="scientific">Sphingomonas kyeonggiensis</name>
    <dbReference type="NCBI Taxonomy" id="1268553"/>
    <lineage>
        <taxon>Bacteria</taxon>
        <taxon>Pseudomonadati</taxon>
        <taxon>Pseudomonadota</taxon>
        <taxon>Alphaproteobacteria</taxon>
        <taxon>Sphingomonadales</taxon>
        <taxon>Sphingomonadaceae</taxon>
        <taxon>Sphingomonas</taxon>
    </lineage>
</organism>
<evidence type="ECO:0008006" key="5">
    <source>
        <dbReference type="Google" id="ProtNLM"/>
    </source>
</evidence>
<feature type="signal peptide" evidence="2">
    <location>
        <begin position="1"/>
        <end position="18"/>
    </location>
</feature>
<keyword evidence="2" id="KW-0732">Signal</keyword>
<keyword evidence="4" id="KW-1185">Reference proteome</keyword>
<comment type="caution">
    <text evidence="3">The sequence shown here is derived from an EMBL/GenBank/DDBJ whole genome shotgun (WGS) entry which is preliminary data.</text>
</comment>
<accession>A0A7W6JSG0</accession>
<sequence length="187" mass="20841">MRFPFAALLLICATPAWAGPAAAQDPDRTTNAEMTAIFDADQAARDKPATIDWEVLGAADKARRARTQALLDTGALDSADDFYHAAYVFQHGEAPEDFLKAHALAIVAVARGKPEASWIAAATLDRYLQNIGQPQIYGTQFRHPPKEKWTQEPYRRDLLSDAIRKASGVPPLAEQDKQREDWEREWP</sequence>
<evidence type="ECO:0000256" key="1">
    <source>
        <dbReference type="SAM" id="MobiDB-lite"/>
    </source>
</evidence>
<dbReference type="EMBL" id="JACIEH010000002">
    <property type="protein sequence ID" value="MBB4098759.1"/>
    <property type="molecule type" value="Genomic_DNA"/>
</dbReference>
<proteinExistence type="predicted"/>
<gene>
    <name evidence="3" type="ORF">GGR46_002323</name>
</gene>
<evidence type="ECO:0000256" key="2">
    <source>
        <dbReference type="SAM" id="SignalP"/>
    </source>
</evidence>
<evidence type="ECO:0000313" key="4">
    <source>
        <dbReference type="Proteomes" id="UP000557392"/>
    </source>
</evidence>
<dbReference type="AlphaFoldDB" id="A0A7W6JSG0"/>
<dbReference type="RefSeq" id="WP_246426040.1">
    <property type="nucleotide sequence ID" value="NZ_JACIEH010000002.1"/>
</dbReference>
<protein>
    <recommendedName>
        <fullName evidence="5">Sel1 repeat family protein</fullName>
    </recommendedName>
</protein>
<feature type="region of interest" description="Disordered" evidence="1">
    <location>
        <begin position="165"/>
        <end position="187"/>
    </location>
</feature>
<feature type="compositionally biased region" description="Basic and acidic residues" evidence="1">
    <location>
        <begin position="174"/>
        <end position="187"/>
    </location>
</feature>
<dbReference type="Proteomes" id="UP000557392">
    <property type="component" value="Unassembled WGS sequence"/>
</dbReference>